<dbReference type="InterPro" id="IPR036388">
    <property type="entry name" value="WH-like_DNA-bd_sf"/>
</dbReference>
<accession>A0A064CD91</accession>
<organism evidence="2 3">
    <name type="scientific">Mycolicibacterium aromaticivorans JS19b1 = JCM 16368</name>
    <dbReference type="NCBI Taxonomy" id="1440774"/>
    <lineage>
        <taxon>Bacteria</taxon>
        <taxon>Bacillati</taxon>
        <taxon>Actinomycetota</taxon>
        <taxon>Actinomycetes</taxon>
        <taxon>Mycobacteriales</taxon>
        <taxon>Mycobacteriaceae</taxon>
        <taxon>Mycolicibacterium</taxon>
    </lineage>
</organism>
<gene>
    <name evidence="2" type="ORF">Y900_030630</name>
</gene>
<dbReference type="InterPro" id="IPR005561">
    <property type="entry name" value="ANTAR"/>
</dbReference>
<dbReference type="SMART" id="SM01012">
    <property type="entry name" value="ANTAR"/>
    <property type="match status" value="1"/>
</dbReference>
<sequence length="217" mass="23709">MGWFQLDGPTGIWRCTPASAQPERAEAAPPLTGTTAALRALLHPADAARPPLFVGRVRGTSEPLRTRFRLIDADGVVHHITAAATVRHDPTGQLIDAVGVYLDRVSAAHPTPALSDVIRDRATIEQAKGMLMLIYRLDADQAFAVLRELSQHGNIKLRILARQIVTDFRALPHTDAALADPHAYTELLRTIHLRAAPPITEETFRSGPTRLAQPHES</sequence>
<dbReference type="eggNOG" id="COG3707">
    <property type="taxonomic scope" value="Bacteria"/>
</dbReference>
<dbReference type="STRING" id="1440774.Y900_030630"/>
<feature type="domain" description="ANTAR" evidence="1">
    <location>
        <begin position="104"/>
        <end position="165"/>
    </location>
</feature>
<evidence type="ECO:0000313" key="3">
    <source>
        <dbReference type="Proteomes" id="UP000022835"/>
    </source>
</evidence>
<dbReference type="PROSITE" id="PS50921">
    <property type="entry name" value="ANTAR"/>
    <property type="match status" value="1"/>
</dbReference>
<dbReference type="GO" id="GO:0003723">
    <property type="term" value="F:RNA binding"/>
    <property type="evidence" value="ECO:0007669"/>
    <property type="project" value="InterPro"/>
</dbReference>
<dbReference type="SUPFAM" id="SSF52172">
    <property type="entry name" value="CheY-like"/>
    <property type="match status" value="1"/>
</dbReference>
<dbReference type="InterPro" id="IPR011006">
    <property type="entry name" value="CheY-like_superfamily"/>
</dbReference>
<evidence type="ECO:0000313" key="2">
    <source>
        <dbReference type="EMBL" id="KDE96693.1"/>
    </source>
</evidence>
<keyword evidence="3" id="KW-1185">Reference proteome</keyword>
<dbReference type="Pfam" id="PF03861">
    <property type="entry name" value="ANTAR"/>
    <property type="match status" value="1"/>
</dbReference>
<dbReference type="Gene3D" id="3.30.450.20">
    <property type="entry name" value="PAS domain"/>
    <property type="match status" value="1"/>
</dbReference>
<protein>
    <recommendedName>
        <fullName evidence="1">ANTAR domain-containing protein</fullName>
    </recommendedName>
</protein>
<dbReference type="InterPro" id="IPR000014">
    <property type="entry name" value="PAS"/>
</dbReference>
<name>A0A064CD91_9MYCO</name>
<dbReference type="SUPFAM" id="SSF55785">
    <property type="entry name" value="PYP-like sensor domain (PAS domain)"/>
    <property type="match status" value="1"/>
</dbReference>
<dbReference type="CDD" id="cd00130">
    <property type="entry name" value="PAS"/>
    <property type="match status" value="1"/>
</dbReference>
<comment type="caution">
    <text evidence="2">The sequence shown here is derived from an EMBL/GenBank/DDBJ whole genome shotgun (WGS) entry which is preliminary data.</text>
</comment>
<evidence type="ECO:0000259" key="1">
    <source>
        <dbReference type="PROSITE" id="PS50921"/>
    </source>
</evidence>
<dbReference type="Gene3D" id="1.10.10.10">
    <property type="entry name" value="Winged helix-like DNA-binding domain superfamily/Winged helix DNA-binding domain"/>
    <property type="match status" value="1"/>
</dbReference>
<proteinExistence type="predicted"/>
<dbReference type="InterPro" id="IPR035965">
    <property type="entry name" value="PAS-like_dom_sf"/>
</dbReference>
<dbReference type="Proteomes" id="UP000022835">
    <property type="component" value="Unassembled WGS sequence"/>
</dbReference>
<dbReference type="AlphaFoldDB" id="A0A064CD91"/>
<reference evidence="2" key="1">
    <citation type="submission" date="2014-05" db="EMBL/GenBank/DDBJ databases">
        <title>Genome sequence of Mycobacterium aromaticivorans strain JS19b1T (= DSM 45407T).</title>
        <authorList>
            <person name="Kwak Y."/>
            <person name="Park G.-S."/>
            <person name="Li Q.X."/>
            <person name="Lee S.-E."/>
            <person name="Shin J.-H."/>
        </authorList>
    </citation>
    <scope>NUCLEOTIDE SEQUENCE [LARGE SCALE GENOMIC DNA]</scope>
    <source>
        <strain evidence="2">JS19b1</strain>
    </source>
</reference>
<dbReference type="EMBL" id="JALN02000005">
    <property type="protein sequence ID" value="KDE96693.1"/>
    <property type="molecule type" value="Genomic_DNA"/>
</dbReference>